<gene>
    <name evidence="5" type="ORF">GCM10010919_06670</name>
</gene>
<dbReference type="Pfam" id="PF02678">
    <property type="entry name" value="Pirin"/>
    <property type="match status" value="1"/>
</dbReference>
<comment type="caution">
    <text evidence="5">The sequence shown here is derived from an EMBL/GenBank/DDBJ whole genome shotgun (WGS) entry which is preliminary data.</text>
</comment>
<dbReference type="CDD" id="cd02909">
    <property type="entry name" value="cupin_pirin_N"/>
    <property type="match status" value="1"/>
</dbReference>
<evidence type="ECO:0000259" key="3">
    <source>
        <dbReference type="Pfam" id="PF02678"/>
    </source>
</evidence>
<dbReference type="Pfam" id="PF05726">
    <property type="entry name" value="Pirin_C"/>
    <property type="match status" value="1"/>
</dbReference>
<organism evidence="5 6">
    <name type="scientific">Alishewanella longhuensis</name>
    <dbReference type="NCBI Taxonomy" id="1091037"/>
    <lineage>
        <taxon>Bacteria</taxon>
        <taxon>Pseudomonadati</taxon>
        <taxon>Pseudomonadota</taxon>
        <taxon>Gammaproteobacteria</taxon>
        <taxon>Alteromonadales</taxon>
        <taxon>Alteromonadaceae</taxon>
        <taxon>Alishewanella</taxon>
    </lineage>
</organism>
<comment type="similarity">
    <text evidence="1 2">Belongs to the pirin family.</text>
</comment>
<dbReference type="InterPro" id="IPR012093">
    <property type="entry name" value="Pirin"/>
</dbReference>
<dbReference type="RefSeq" id="WP_189430141.1">
    <property type="nucleotide sequence ID" value="NZ_BNAO01000001.1"/>
</dbReference>
<feature type="domain" description="Pirin N-terminal" evidence="3">
    <location>
        <begin position="20"/>
        <end position="127"/>
    </location>
</feature>
<accession>A0ABQ3KUF5</accession>
<evidence type="ECO:0000259" key="4">
    <source>
        <dbReference type="Pfam" id="PF05726"/>
    </source>
</evidence>
<dbReference type="InterPro" id="IPR011051">
    <property type="entry name" value="RmlC_Cupin_sf"/>
</dbReference>
<sequence length="285" mass="30638">MKKVLAIHKAPAEHWVGNGFPVRSMFSYQTHGQEISPFLLLDHAGPAYFEKTAQARGVGQHPHRGFETVTIVYNGEVAHRDSTGQGGVIKAGDVQWMTAGAGIIHDEFHSAAFRASGGVLEMVQLWVNLPAEHKLTTPGYQEIKSEQIPVVAMPGGAGRVRVIAGNYADKGGAAATHSPMQVWDIAMHGGAETTFTLPEGWNVMLLLLAGDLKVNNITLQQSQLAILDSEGTAVVLKAGSDTRLLLLSGEPLHEPIVGYGPFVMNTQAQIRQAISDYQNGKFGQI</sequence>
<protein>
    <submittedName>
        <fullName evidence="5">Quercetin 2,3-dioxygenase</fullName>
    </submittedName>
</protein>
<name>A0ABQ3KUF5_9ALTE</name>
<dbReference type="InterPro" id="IPR008778">
    <property type="entry name" value="Pirin_C_dom"/>
</dbReference>
<dbReference type="InterPro" id="IPR014710">
    <property type="entry name" value="RmlC-like_jellyroll"/>
</dbReference>
<dbReference type="PANTHER" id="PTHR43594">
    <property type="entry name" value="QUERCETIN 2,3-DIOXYGENASE"/>
    <property type="match status" value="1"/>
</dbReference>
<evidence type="ECO:0000256" key="2">
    <source>
        <dbReference type="RuleBase" id="RU003457"/>
    </source>
</evidence>
<dbReference type="CDD" id="cd02247">
    <property type="entry name" value="cupin_pirin_C"/>
    <property type="match status" value="1"/>
</dbReference>
<dbReference type="PIRSF" id="PIRSF006232">
    <property type="entry name" value="Pirin"/>
    <property type="match status" value="1"/>
</dbReference>
<dbReference type="PANTHER" id="PTHR43594:SF1">
    <property type="entry name" value="QUERCETIN 2,3-DIOXYGENASE PA2418-RELATED"/>
    <property type="match status" value="1"/>
</dbReference>
<dbReference type="Proteomes" id="UP000659697">
    <property type="component" value="Unassembled WGS sequence"/>
</dbReference>
<dbReference type="InterPro" id="IPR053186">
    <property type="entry name" value="QDO-related"/>
</dbReference>
<reference evidence="6" key="1">
    <citation type="journal article" date="2019" name="Int. J. Syst. Evol. Microbiol.">
        <title>The Global Catalogue of Microorganisms (GCM) 10K type strain sequencing project: providing services to taxonomists for standard genome sequencing and annotation.</title>
        <authorList>
            <consortium name="The Broad Institute Genomics Platform"/>
            <consortium name="The Broad Institute Genome Sequencing Center for Infectious Disease"/>
            <person name="Wu L."/>
            <person name="Ma J."/>
        </authorList>
    </citation>
    <scope>NUCLEOTIDE SEQUENCE [LARGE SCALE GENOMIC DNA]</scope>
    <source>
        <strain evidence="6">CGMCC 1.7003</strain>
    </source>
</reference>
<evidence type="ECO:0000313" key="6">
    <source>
        <dbReference type="Proteomes" id="UP000659697"/>
    </source>
</evidence>
<keyword evidence="6" id="KW-1185">Reference proteome</keyword>
<feature type="domain" description="Pirin C-terminal" evidence="4">
    <location>
        <begin position="182"/>
        <end position="283"/>
    </location>
</feature>
<evidence type="ECO:0000256" key="1">
    <source>
        <dbReference type="ARBA" id="ARBA00008416"/>
    </source>
</evidence>
<dbReference type="Gene3D" id="2.60.120.10">
    <property type="entry name" value="Jelly Rolls"/>
    <property type="match status" value="2"/>
</dbReference>
<dbReference type="EMBL" id="BNAO01000001">
    <property type="protein sequence ID" value="GHG61820.1"/>
    <property type="molecule type" value="Genomic_DNA"/>
</dbReference>
<evidence type="ECO:0000313" key="5">
    <source>
        <dbReference type="EMBL" id="GHG61820.1"/>
    </source>
</evidence>
<dbReference type="InterPro" id="IPR003829">
    <property type="entry name" value="Pirin_N_dom"/>
</dbReference>
<proteinExistence type="inferred from homology"/>
<dbReference type="SUPFAM" id="SSF51182">
    <property type="entry name" value="RmlC-like cupins"/>
    <property type="match status" value="1"/>
</dbReference>